<dbReference type="Proteomes" id="UP001206925">
    <property type="component" value="Unassembled WGS sequence"/>
</dbReference>
<dbReference type="EMBL" id="JAMZMK010009963">
    <property type="protein sequence ID" value="KAI7733505.1"/>
    <property type="molecule type" value="Genomic_DNA"/>
</dbReference>
<evidence type="ECO:0000313" key="1">
    <source>
        <dbReference type="EMBL" id="KAI7733505.1"/>
    </source>
</evidence>
<sequence>MEAMQRISLGGLLLDCADEDQCMDQFASYNNHNGGGQRYVEEMWNRKKQSDKVLTSLMFFDTSTVTLPASSITLYDFSTQSMRQMTKNVNLRWTLKMLLSTDKIQTGVYAP</sequence>
<proteinExistence type="predicted"/>
<evidence type="ECO:0000313" key="2">
    <source>
        <dbReference type="Proteomes" id="UP001206925"/>
    </source>
</evidence>
<comment type="caution">
    <text evidence="1">The sequence shown here is derived from an EMBL/GenBank/DDBJ whole genome shotgun (WGS) entry which is preliminary data.</text>
</comment>
<dbReference type="AlphaFoldDB" id="A0AAD5C1Z8"/>
<reference evidence="1" key="1">
    <citation type="submission" date="2022-06" db="EMBL/GenBank/DDBJ databases">
        <title>Uncovering the hologenomic basis of an extraordinary plant invasion.</title>
        <authorList>
            <person name="Bieker V.C."/>
            <person name="Martin M.D."/>
            <person name="Gilbert T."/>
            <person name="Hodgins K."/>
            <person name="Battlay P."/>
            <person name="Petersen B."/>
            <person name="Wilson J."/>
        </authorList>
    </citation>
    <scope>NUCLEOTIDE SEQUENCE</scope>
    <source>
        <strain evidence="1">AA19_3_7</strain>
        <tissue evidence="1">Leaf</tissue>
    </source>
</reference>
<name>A0AAD5C1Z8_AMBAR</name>
<gene>
    <name evidence="1" type="ORF">M8C21_028773</name>
</gene>
<keyword evidence="2" id="KW-1185">Reference proteome</keyword>
<accession>A0AAD5C1Z8</accession>
<organism evidence="1 2">
    <name type="scientific">Ambrosia artemisiifolia</name>
    <name type="common">Common ragweed</name>
    <dbReference type="NCBI Taxonomy" id="4212"/>
    <lineage>
        <taxon>Eukaryota</taxon>
        <taxon>Viridiplantae</taxon>
        <taxon>Streptophyta</taxon>
        <taxon>Embryophyta</taxon>
        <taxon>Tracheophyta</taxon>
        <taxon>Spermatophyta</taxon>
        <taxon>Magnoliopsida</taxon>
        <taxon>eudicotyledons</taxon>
        <taxon>Gunneridae</taxon>
        <taxon>Pentapetalae</taxon>
        <taxon>asterids</taxon>
        <taxon>campanulids</taxon>
        <taxon>Asterales</taxon>
        <taxon>Asteraceae</taxon>
        <taxon>Asteroideae</taxon>
        <taxon>Heliantheae alliance</taxon>
        <taxon>Heliantheae</taxon>
        <taxon>Ambrosia</taxon>
    </lineage>
</organism>
<protein>
    <submittedName>
        <fullName evidence="1">Uncharacterized protein</fullName>
    </submittedName>
</protein>